<keyword evidence="1" id="KW-0812">Transmembrane</keyword>
<dbReference type="AlphaFoldDB" id="A0AAV4V5M3"/>
<feature type="transmembrane region" description="Helical" evidence="1">
    <location>
        <begin position="71"/>
        <end position="95"/>
    </location>
</feature>
<sequence>MLEDHHNVSSYDGCVRSLYADIEQKTAKQIEEDFSQFNNTNDLTGDVNRAMSGNVTEIQVYGLDKDAHLSALGVTIAVGCSLIMLNAVVFAAIFYQKDKMNAAKNMQKAFYEFHLKREVYEVSASTYSRTTNFPPYTSRLTLA</sequence>
<accession>A0AAV4V5M3</accession>
<name>A0AAV4V5M3_9ARAC</name>
<protein>
    <submittedName>
        <fullName evidence="2">Uncharacterized protein</fullName>
    </submittedName>
</protein>
<organism evidence="2 3">
    <name type="scientific">Caerostris darwini</name>
    <dbReference type="NCBI Taxonomy" id="1538125"/>
    <lineage>
        <taxon>Eukaryota</taxon>
        <taxon>Metazoa</taxon>
        <taxon>Ecdysozoa</taxon>
        <taxon>Arthropoda</taxon>
        <taxon>Chelicerata</taxon>
        <taxon>Arachnida</taxon>
        <taxon>Araneae</taxon>
        <taxon>Araneomorphae</taxon>
        <taxon>Entelegynae</taxon>
        <taxon>Araneoidea</taxon>
        <taxon>Araneidae</taxon>
        <taxon>Caerostris</taxon>
    </lineage>
</organism>
<keyword evidence="1" id="KW-1133">Transmembrane helix</keyword>
<evidence type="ECO:0000313" key="3">
    <source>
        <dbReference type="Proteomes" id="UP001054837"/>
    </source>
</evidence>
<keyword evidence="3" id="KW-1185">Reference proteome</keyword>
<reference evidence="2 3" key="1">
    <citation type="submission" date="2021-06" db="EMBL/GenBank/DDBJ databases">
        <title>Caerostris darwini draft genome.</title>
        <authorList>
            <person name="Kono N."/>
            <person name="Arakawa K."/>
        </authorList>
    </citation>
    <scope>NUCLEOTIDE SEQUENCE [LARGE SCALE GENOMIC DNA]</scope>
</reference>
<proteinExistence type="predicted"/>
<dbReference type="EMBL" id="BPLQ01012449">
    <property type="protein sequence ID" value="GIY65530.1"/>
    <property type="molecule type" value="Genomic_DNA"/>
</dbReference>
<gene>
    <name evidence="2" type="primary">AVEN_187558_1</name>
    <name evidence="2" type="ORF">CDAR_14561</name>
</gene>
<dbReference type="Proteomes" id="UP001054837">
    <property type="component" value="Unassembled WGS sequence"/>
</dbReference>
<keyword evidence="1" id="KW-0472">Membrane</keyword>
<evidence type="ECO:0000256" key="1">
    <source>
        <dbReference type="SAM" id="Phobius"/>
    </source>
</evidence>
<comment type="caution">
    <text evidence="2">The sequence shown here is derived from an EMBL/GenBank/DDBJ whole genome shotgun (WGS) entry which is preliminary data.</text>
</comment>
<evidence type="ECO:0000313" key="2">
    <source>
        <dbReference type="EMBL" id="GIY65530.1"/>
    </source>
</evidence>